<dbReference type="Pfam" id="PF00009">
    <property type="entry name" value="GTP_EFTU"/>
    <property type="match status" value="1"/>
</dbReference>
<dbReference type="STRING" id="588932.DA69_12635"/>
<dbReference type="RefSeq" id="WP_025976363.1">
    <property type="nucleotide sequence ID" value="NZ_CP015614.1"/>
</dbReference>
<dbReference type="CDD" id="cd03692">
    <property type="entry name" value="mtIF2_IVc"/>
    <property type="match status" value="1"/>
</dbReference>
<dbReference type="CDD" id="cd03702">
    <property type="entry name" value="IF2_mtIF2_II"/>
    <property type="match status" value="1"/>
</dbReference>
<dbReference type="GO" id="GO:0003924">
    <property type="term" value="F:GTPase activity"/>
    <property type="evidence" value="ECO:0007669"/>
    <property type="project" value="UniProtKB-UniRule"/>
</dbReference>
<proteinExistence type="inferred from homology"/>
<evidence type="ECO:0000256" key="8">
    <source>
        <dbReference type="HAMAP-Rule" id="MF_00100"/>
    </source>
</evidence>
<gene>
    <name evidence="8" type="primary">infB</name>
    <name evidence="11" type="ORF">DA69_12635</name>
</gene>
<dbReference type="FunFam" id="2.40.30.10:FF:000008">
    <property type="entry name" value="Translation initiation factor IF-2"/>
    <property type="match status" value="1"/>
</dbReference>
<feature type="compositionally biased region" description="Basic and acidic residues" evidence="10">
    <location>
        <begin position="361"/>
        <end position="372"/>
    </location>
</feature>
<dbReference type="PROSITE" id="PS51722">
    <property type="entry name" value="G_TR_2"/>
    <property type="match status" value="1"/>
</dbReference>
<dbReference type="InterPro" id="IPR009000">
    <property type="entry name" value="Transl_B-barrel_sf"/>
</dbReference>
<dbReference type="FunFam" id="3.40.50.300:FF:000019">
    <property type="entry name" value="Translation initiation factor IF-2"/>
    <property type="match status" value="1"/>
</dbReference>
<dbReference type="SUPFAM" id="SSF52540">
    <property type="entry name" value="P-loop containing nucleoside triphosphate hydrolases"/>
    <property type="match status" value="1"/>
</dbReference>
<name>A0A172Y8E2_9CAUL</name>
<evidence type="ECO:0000313" key="11">
    <source>
        <dbReference type="EMBL" id="ANF55509.1"/>
    </source>
</evidence>
<sequence>MSDENNNSNDGKTPANAPSQTGPRAPLSLKPRATGSVSTGTVKQSFSHGRSKTVVVETKRRAGAQGGHQRPQGFEVARPRSEGGAPRSAAPRQPMGGGLSAEEQEARRRAIALATQQAAEKQRQAVAAKAAAEAAEREQAAAAEAAASKAAAEAAAAKAAAEAARVEAAKLGAAAPASDKAAAPKVETPKAVAPKVETPKVEAPKVEAKPEPVKPAAAAAPKRPAVNFGQRAPKIPQGRAPLERPAFGGRSAREQAMGGERPQASEPAPREAGREGGERPARPAQTVRYSALNPRPAPGARTGAAGAARPGGRPAPNQPPAQPEVARPSRAGGGFARPAGREDDREKRFGDNAPGKAVSRTRGEPKRREGRLTIHSVAGGDEDAVERMRSLASVRRAREREKEKRRGGSTETPNRPREVVIPDTITVGELANRMAVRGVDIIKFLMRQGLMMKINDVIDSDTAELVAEEYGMAVKRVSESDIEEGFIAEADDADTGDVRAPVVAIMGHVDHGKTSLLDALRTTDVAAGEAGGITQHIGAYQVRLGDGQRITFLDTPGHAAFSAMRARGANVTDIVVLVVAADDGVMPQTVEAIQHAKAAGAPIIVAVNKIDKPDANPQKVVNELLQYEVISESLGGDTQIIELSAKEKLNLNGLTDAILLQAEVMDLRANAERSAEGVVIEAKLDKGRGPVATVLVKRGTLRRGDIVVAGSAWGKARALLNERNEQLPEAGPSVPVEILGLDEAPSPGDVFAVVESEARARELTEYRQRVKREKTQVSGGSLSLVDMMSKLQSKKVSELPVLIKADVQGTAEAIVGSLDKMGNDEVRARTVYSGAGGITESDVNLAKSAGAPILGFNVRASKQARDLAEREGVEIRYYSIIYDLLDDIKGVLSGMLAPLQRETFLGNAKVLQAFDITKVGRVAGCRVTEGVVRKGARVRIIRDDVVVLELGVLNTLKRFKDEVNEVPSGQECGMQFQGFQDIKEGDYIECFTVEEIKRTLD</sequence>
<dbReference type="InterPro" id="IPR006847">
    <property type="entry name" value="IF2_N"/>
</dbReference>
<dbReference type="Gene3D" id="3.40.50.10050">
    <property type="entry name" value="Translation initiation factor IF- 2, domain 3"/>
    <property type="match status" value="1"/>
</dbReference>
<feature type="compositionally biased region" description="Basic and acidic residues" evidence="10">
    <location>
        <begin position="268"/>
        <end position="281"/>
    </location>
</feature>
<dbReference type="InterPro" id="IPR000178">
    <property type="entry name" value="TF_IF2_bacterial-like"/>
</dbReference>
<feature type="binding site" evidence="8">
    <location>
        <begin position="554"/>
        <end position="558"/>
    </location>
    <ligand>
        <name>GTP</name>
        <dbReference type="ChEBI" id="CHEBI:37565"/>
    </ligand>
</feature>
<keyword evidence="7 8" id="KW-0342">GTP-binding</keyword>
<evidence type="ECO:0000256" key="7">
    <source>
        <dbReference type="ARBA" id="ARBA00023134"/>
    </source>
</evidence>
<dbReference type="GO" id="GO:0005525">
    <property type="term" value="F:GTP binding"/>
    <property type="evidence" value="ECO:0007669"/>
    <property type="project" value="UniProtKB-KW"/>
</dbReference>
<feature type="compositionally biased region" description="Basic and acidic residues" evidence="10">
    <location>
        <begin position="197"/>
        <end position="212"/>
    </location>
</feature>
<feature type="compositionally biased region" description="Low complexity" evidence="10">
    <location>
        <begin position="214"/>
        <end position="226"/>
    </location>
</feature>
<dbReference type="OrthoDB" id="9811804at2"/>
<evidence type="ECO:0000256" key="10">
    <source>
        <dbReference type="SAM" id="MobiDB-lite"/>
    </source>
</evidence>
<dbReference type="InterPro" id="IPR023115">
    <property type="entry name" value="TIF_IF2_dom3"/>
</dbReference>
<organism evidence="11 12">
    <name type="scientific">Brevundimonas naejangsanensis</name>
    <dbReference type="NCBI Taxonomy" id="588932"/>
    <lineage>
        <taxon>Bacteria</taxon>
        <taxon>Pseudomonadati</taxon>
        <taxon>Pseudomonadota</taxon>
        <taxon>Alphaproteobacteria</taxon>
        <taxon>Caulobacterales</taxon>
        <taxon>Caulobacteraceae</taxon>
        <taxon>Brevundimonas</taxon>
    </lineage>
</organism>
<evidence type="ECO:0000256" key="4">
    <source>
        <dbReference type="ARBA" id="ARBA00022540"/>
    </source>
</evidence>
<dbReference type="Pfam" id="PF08364">
    <property type="entry name" value="IF2_assoc"/>
    <property type="match status" value="1"/>
</dbReference>
<dbReference type="InterPro" id="IPR036925">
    <property type="entry name" value="TIF_IF2_dom3_sf"/>
</dbReference>
<dbReference type="EMBL" id="CP015614">
    <property type="protein sequence ID" value="ANF55509.1"/>
    <property type="molecule type" value="Genomic_DNA"/>
</dbReference>
<evidence type="ECO:0000256" key="2">
    <source>
        <dbReference type="ARBA" id="ARBA00020675"/>
    </source>
</evidence>
<dbReference type="InterPro" id="IPR005225">
    <property type="entry name" value="Small_GTP-bd"/>
</dbReference>
<dbReference type="InterPro" id="IPR027417">
    <property type="entry name" value="P-loop_NTPase"/>
</dbReference>
<dbReference type="eggNOG" id="COG0532">
    <property type="taxonomic scope" value="Bacteria"/>
</dbReference>
<dbReference type="GO" id="GO:0003743">
    <property type="term" value="F:translation initiation factor activity"/>
    <property type="evidence" value="ECO:0007669"/>
    <property type="project" value="UniProtKB-UniRule"/>
</dbReference>
<dbReference type="GO" id="GO:0005829">
    <property type="term" value="C:cytosol"/>
    <property type="evidence" value="ECO:0007669"/>
    <property type="project" value="TreeGrafter"/>
</dbReference>
<dbReference type="PANTHER" id="PTHR43381:SF5">
    <property type="entry name" value="TR-TYPE G DOMAIN-CONTAINING PROTEIN"/>
    <property type="match status" value="1"/>
</dbReference>
<dbReference type="SUPFAM" id="SSF52156">
    <property type="entry name" value="Initiation factor IF2/eIF5b, domain 3"/>
    <property type="match status" value="1"/>
</dbReference>
<keyword evidence="12" id="KW-1185">Reference proteome</keyword>
<dbReference type="NCBIfam" id="TIGR00231">
    <property type="entry name" value="small_GTP"/>
    <property type="match status" value="1"/>
</dbReference>
<dbReference type="InterPro" id="IPR044145">
    <property type="entry name" value="IF2_II"/>
</dbReference>
<comment type="similarity">
    <text evidence="1 8 9">Belongs to the TRAFAC class translation factor GTPase superfamily. Classic translation factor GTPase family. IF-2 subfamily.</text>
</comment>
<comment type="caution">
    <text evidence="8">Lacks conserved residue(s) required for the propagation of feature annotation.</text>
</comment>
<dbReference type="Gene3D" id="2.40.30.10">
    <property type="entry name" value="Translation factors"/>
    <property type="match status" value="2"/>
</dbReference>
<evidence type="ECO:0000256" key="1">
    <source>
        <dbReference type="ARBA" id="ARBA00007733"/>
    </source>
</evidence>
<dbReference type="Pfam" id="PF11987">
    <property type="entry name" value="IF-2"/>
    <property type="match status" value="1"/>
</dbReference>
<dbReference type="FunFam" id="2.40.30.10:FF:000007">
    <property type="entry name" value="Translation initiation factor IF-2"/>
    <property type="match status" value="1"/>
</dbReference>
<feature type="compositionally biased region" description="Low complexity" evidence="10">
    <location>
        <begin position="298"/>
        <end position="315"/>
    </location>
</feature>
<dbReference type="InterPro" id="IPR053905">
    <property type="entry name" value="EF-G-like_DII"/>
</dbReference>
<evidence type="ECO:0000256" key="3">
    <source>
        <dbReference type="ARBA" id="ARBA00022490"/>
    </source>
</evidence>
<dbReference type="KEGG" id="bne:DA69_12635"/>
<reference evidence="11 12" key="1">
    <citation type="journal article" date="2014" name="Genome Announc.">
        <title>Genome Sequence of a Promising Hydrogen-Producing Facultative Anaerobic Bacterium, Brevundimonas naejangsanensis Strain B1.</title>
        <authorList>
            <person name="Su H."/>
            <person name="Zhang T."/>
            <person name="Bao M."/>
            <person name="Jiang Y."/>
            <person name="Wang Y."/>
            <person name="Tan T."/>
        </authorList>
    </citation>
    <scope>NUCLEOTIDE SEQUENCE [LARGE SCALE GENOMIC DNA]</scope>
    <source>
        <strain evidence="11 12">B1</strain>
    </source>
</reference>
<dbReference type="SUPFAM" id="SSF50447">
    <property type="entry name" value="Translation proteins"/>
    <property type="match status" value="2"/>
</dbReference>
<dbReference type="AlphaFoldDB" id="A0A172Y8E2"/>
<dbReference type="PANTHER" id="PTHR43381">
    <property type="entry name" value="TRANSLATION INITIATION FACTOR IF-2-RELATED"/>
    <property type="match status" value="1"/>
</dbReference>
<dbReference type="InterPro" id="IPR015760">
    <property type="entry name" value="TIF_IF2"/>
</dbReference>
<dbReference type="Pfam" id="PF22042">
    <property type="entry name" value="EF-G_D2"/>
    <property type="match status" value="1"/>
</dbReference>
<feature type="compositionally biased region" description="Polar residues" evidence="10">
    <location>
        <begin position="35"/>
        <end position="48"/>
    </location>
</feature>
<evidence type="ECO:0000256" key="9">
    <source>
        <dbReference type="RuleBase" id="RU000644"/>
    </source>
</evidence>
<feature type="binding site" evidence="8">
    <location>
        <begin position="507"/>
        <end position="514"/>
    </location>
    <ligand>
        <name>GTP</name>
        <dbReference type="ChEBI" id="CHEBI:37565"/>
    </ligand>
</feature>
<protein>
    <recommendedName>
        <fullName evidence="2 8">Translation initiation factor IF-2</fullName>
    </recommendedName>
</protein>
<feature type="compositionally biased region" description="Basic and acidic residues" evidence="10">
    <location>
        <begin position="396"/>
        <end position="417"/>
    </location>
</feature>
<dbReference type="Proteomes" id="UP000077603">
    <property type="component" value="Chromosome"/>
</dbReference>
<comment type="subcellular location">
    <subcellularLocation>
        <location evidence="8">Cytoplasm</location>
    </subcellularLocation>
</comment>
<feature type="region of interest" description="Disordered" evidence="10">
    <location>
        <begin position="1"/>
        <end position="109"/>
    </location>
</feature>
<dbReference type="HAMAP" id="MF_00100_B">
    <property type="entry name" value="IF_2_B"/>
    <property type="match status" value="1"/>
</dbReference>
<dbReference type="PROSITE" id="PS01176">
    <property type="entry name" value="IF2"/>
    <property type="match status" value="1"/>
</dbReference>
<keyword evidence="5 8" id="KW-0547">Nucleotide-binding</keyword>
<comment type="function">
    <text evidence="8 9">One of the essential components for the initiation of protein synthesis. Protects formylmethionyl-tRNA from spontaneous hydrolysis and promotes its binding to the 30S ribosomal subunits. Also involved in the hydrolysis of GTP during the formation of the 70S ribosomal complex.</text>
</comment>
<dbReference type="CDD" id="cd01887">
    <property type="entry name" value="IF2_eIF5B"/>
    <property type="match status" value="1"/>
</dbReference>
<dbReference type="Pfam" id="PF04760">
    <property type="entry name" value="IF2_N"/>
    <property type="match status" value="1"/>
</dbReference>
<dbReference type="Gene3D" id="3.40.50.300">
    <property type="entry name" value="P-loop containing nucleotide triphosphate hydrolases"/>
    <property type="match status" value="1"/>
</dbReference>
<evidence type="ECO:0000256" key="6">
    <source>
        <dbReference type="ARBA" id="ARBA00022917"/>
    </source>
</evidence>
<keyword evidence="4 8" id="KW-0396">Initiation factor</keyword>
<dbReference type="NCBIfam" id="TIGR00487">
    <property type="entry name" value="IF-2"/>
    <property type="match status" value="1"/>
</dbReference>
<feature type="region of interest" description="Disordered" evidence="10">
    <location>
        <begin position="165"/>
        <end position="417"/>
    </location>
</feature>
<accession>A0A172Y8E2</accession>
<keyword evidence="3 8" id="KW-0963">Cytoplasm</keyword>
<feature type="compositionally biased region" description="Low complexity" evidence="10">
    <location>
        <begin position="169"/>
        <end position="185"/>
    </location>
</feature>
<feature type="compositionally biased region" description="Basic and acidic residues" evidence="10">
    <location>
        <begin position="339"/>
        <end position="350"/>
    </location>
</feature>
<dbReference type="InterPro" id="IPR013575">
    <property type="entry name" value="IF2_assoc_dom_bac"/>
</dbReference>
<evidence type="ECO:0000313" key="12">
    <source>
        <dbReference type="Proteomes" id="UP000077603"/>
    </source>
</evidence>
<feature type="compositionally biased region" description="Polar residues" evidence="10">
    <location>
        <begin position="1"/>
        <end position="22"/>
    </location>
</feature>
<dbReference type="FunFam" id="3.40.50.10050:FF:000001">
    <property type="entry name" value="Translation initiation factor IF-2"/>
    <property type="match status" value="1"/>
</dbReference>
<keyword evidence="6 8" id="KW-0648">Protein biosynthesis</keyword>
<evidence type="ECO:0000256" key="5">
    <source>
        <dbReference type="ARBA" id="ARBA00022741"/>
    </source>
</evidence>
<feature type="binding site" evidence="8">
    <location>
        <begin position="608"/>
        <end position="611"/>
    </location>
    <ligand>
        <name>GTP</name>
        <dbReference type="ChEBI" id="CHEBI:37565"/>
    </ligand>
</feature>
<dbReference type="InterPro" id="IPR000795">
    <property type="entry name" value="T_Tr_GTP-bd_dom"/>
</dbReference>